<evidence type="ECO:0000313" key="2">
    <source>
        <dbReference type="Proteomes" id="UP001177021"/>
    </source>
</evidence>
<protein>
    <submittedName>
        <fullName evidence="1">Uncharacterized protein</fullName>
    </submittedName>
</protein>
<evidence type="ECO:0000313" key="1">
    <source>
        <dbReference type="EMBL" id="CAJ2674159.1"/>
    </source>
</evidence>
<dbReference type="Proteomes" id="UP001177021">
    <property type="component" value="Unassembled WGS sequence"/>
</dbReference>
<accession>A0ACB0M0S3</accession>
<organism evidence="1 2">
    <name type="scientific">Trifolium pratense</name>
    <name type="common">Red clover</name>
    <dbReference type="NCBI Taxonomy" id="57577"/>
    <lineage>
        <taxon>Eukaryota</taxon>
        <taxon>Viridiplantae</taxon>
        <taxon>Streptophyta</taxon>
        <taxon>Embryophyta</taxon>
        <taxon>Tracheophyta</taxon>
        <taxon>Spermatophyta</taxon>
        <taxon>Magnoliopsida</taxon>
        <taxon>eudicotyledons</taxon>
        <taxon>Gunneridae</taxon>
        <taxon>Pentapetalae</taxon>
        <taxon>rosids</taxon>
        <taxon>fabids</taxon>
        <taxon>Fabales</taxon>
        <taxon>Fabaceae</taxon>
        <taxon>Papilionoideae</taxon>
        <taxon>50 kb inversion clade</taxon>
        <taxon>NPAAA clade</taxon>
        <taxon>Hologalegina</taxon>
        <taxon>IRL clade</taxon>
        <taxon>Trifolieae</taxon>
        <taxon>Trifolium</taxon>
    </lineage>
</organism>
<sequence>MKHSLPNKNNVELSWHGQEVEAMSKLCDLQIHINDEETFFLYESLISRYCGKLKKMLNGEKGRFYINDFPRGPYGFELVLKFCYNNGKIFINASNVLILHTCALYLEMTEEIFSNNLLQQTQTFLDEIYNWKWNEIIVSLKSCDCEIFYSYANSYNFLEKVICVLIAKLVKNSDFNFIASSSLPPLSSSKSNFAKRNSFSTKISPKIIVSDWAEIQLRSTIKSNIPNKAWWFEDLATLPPKIIEMFLKGIGAYKSDNKNVIVTRFLLYYMKKITSISCKSNSEYASLGETASYGVINVGDKNFSCRGLFCVLRIVSKFGISNDCRKKMEKLIGGMLEKATLDDLLVCGHDMGLYYDVSFVIRLIKLFVDINGNDVMKMKKVGGLIDKYLIEISPDQKLKISKFLEVAECLPDFARDCFDGVYRAIDMYLESHPMIAFEESSRLCRCLNYNKLTFEVCKDLAKNPKIPPRIAMQALISQQINIPISCEFTNDESKTMISPSQINLCYQDNNDNFLEEKEDMSINLEKMQWRVRELEKLCKEMKVQMSKFTGHNV</sequence>
<gene>
    <name evidence="1" type="ORF">MILVUS5_LOCUS37465</name>
</gene>
<name>A0ACB0M0S3_TRIPR</name>
<reference evidence="1" key="1">
    <citation type="submission" date="2023-10" db="EMBL/GenBank/DDBJ databases">
        <authorList>
            <person name="Rodriguez Cubillos JULIANA M."/>
            <person name="De Vega J."/>
        </authorList>
    </citation>
    <scope>NUCLEOTIDE SEQUENCE</scope>
</reference>
<proteinExistence type="predicted"/>
<dbReference type="EMBL" id="CASHSV030000716">
    <property type="protein sequence ID" value="CAJ2674159.1"/>
    <property type="molecule type" value="Genomic_DNA"/>
</dbReference>
<keyword evidence="2" id="KW-1185">Reference proteome</keyword>
<comment type="caution">
    <text evidence="1">The sequence shown here is derived from an EMBL/GenBank/DDBJ whole genome shotgun (WGS) entry which is preliminary data.</text>
</comment>